<feature type="compositionally biased region" description="Polar residues" evidence="1">
    <location>
        <begin position="318"/>
        <end position="327"/>
    </location>
</feature>
<dbReference type="Proteomes" id="UP001204439">
    <property type="component" value="Unassembled WGS sequence"/>
</dbReference>
<feature type="compositionally biased region" description="Polar residues" evidence="1">
    <location>
        <begin position="293"/>
        <end position="305"/>
    </location>
</feature>
<dbReference type="Pfam" id="PF13155">
    <property type="entry name" value="Toprim_2"/>
    <property type="match status" value="1"/>
</dbReference>
<dbReference type="SUPFAM" id="SSF56731">
    <property type="entry name" value="DNA primase core"/>
    <property type="match status" value="1"/>
</dbReference>
<protein>
    <submittedName>
        <fullName evidence="2">Toprim domain-containing protein</fullName>
    </submittedName>
</protein>
<dbReference type="Gene3D" id="3.40.1360.10">
    <property type="match status" value="1"/>
</dbReference>
<dbReference type="SUPFAM" id="SSF57783">
    <property type="entry name" value="Zinc beta-ribbon"/>
    <property type="match status" value="1"/>
</dbReference>
<comment type="caution">
    <text evidence="2">The sequence shown here is derived from an EMBL/GenBank/DDBJ whole genome shotgun (WGS) entry which is preliminary data.</text>
</comment>
<sequence length="327" mass="37464">MNCKQFNSISLEEVLLSLGHLPTKQNEKEAWYLNPFASESQASFKLEKRINAWYLHSEGVGGNNTDFMKKYLNASVNEVLDWAQKQNFSSFHQQAQIKKSEPNYTIDEILDLQNPNLKQYLQGRGLSPKVYDHIKEVRFTIGSKKLYTIGFENLSGGFELRNAFYKGSLLKKDVSIIDLNSNGQDKSNIQNRDIRGVAVFEGFMDALSFIEMQKSFVGDILVMNSIALLNKSIEHLKNYPDIHLFLDNDNAGIKCRSEIIRSFPAAKDHASFYSNHKDLNEFLIHRMKNNVSNKAGKQSEQSQEPNKMKAVNQEPKIKNSNGFKRKR</sequence>
<dbReference type="InterPro" id="IPR034154">
    <property type="entry name" value="TOPRIM_DnaG/twinkle"/>
</dbReference>
<dbReference type="InterPro" id="IPR036977">
    <property type="entry name" value="DNA_primase_Znf_CHC2"/>
</dbReference>
<evidence type="ECO:0000313" key="2">
    <source>
        <dbReference type="EMBL" id="MDW8548901.1"/>
    </source>
</evidence>
<name>A0ABU4JGU5_9FLAO</name>
<accession>A0ABU4JGU5</accession>
<reference evidence="2 3" key="1">
    <citation type="submission" date="2023-11" db="EMBL/GenBank/DDBJ databases">
        <title>First isolation, identification, and characterization of non-pathogenic Epilithonimonas ginsengisoli isolated from diseased farmed rainbow trout (Oncorhynchus mykiss) in Chile.</title>
        <authorList>
            <person name="Miranda C.D."/>
            <person name="Irgang R."/>
            <person name="Concha C."/>
            <person name="Rojas R."/>
            <person name="Avendano R."/>
        </authorList>
    </citation>
    <scope>NUCLEOTIDE SEQUENCE [LARGE SCALE GENOMIC DNA]</scope>
    <source>
        <strain evidence="2 3">FP99</strain>
    </source>
</reference>
<gene>
    <name evidence="2" type="ORF">NG800_008260</name>
</gene>
<evidence type="ECO:0000256" key="1">
    <source>
        <dbReference type="SAM" id="MobiDB-lite"/>
    </source>
</evidence>
<dbReference type="RefSeq" id="WP_063968684.1">
    <property type="nucleotide sequence ID" value="NZ_JAMXLT020000012.1"/>
</dbReference>
<proteinExistence type="predicted"/>
<dbReference type="CDD" id="cd01029">
    <property type="entry name" value="TOPRIM_primases"/>
    <property type="match status" value="1"/>
</dbReference>
<feature type="region of interest" description="Disordered" evidence="1">
    <location>
        <begin position="293"/>
        <end position="327"/>
    </location>
</feature>
<keyword evidence="3" id="KW-1185">Reference proteome</keyword>
<dbReference type="EMBL" id="JAMXLT020000012">
    <property type="protein sequence ID" value="MDW8548901.1"/>
    <property type="molecule type" value="Genomic_DNA"/>
</dbReference>
<evidence type="ECO:0000313" key="3">
    <source>
        <dbReference type="Proteomes" id="UP001204439"/>
    </source>
</evidence>
<dbReference type="Gene3D" id="3.90.580.10">
    <property type="entry name" value="Zinc finger, CHC2-type domain"/>
    <property type="match status" value="1"/>
</dbReference>
<organism evidence="2 3">
    <name type="scientific">Epilithonimonas ginsengisoli</name>
    <dbReference type="NCBI Taxonomy" id="1245592"/>
    <lineage>
        <taxon>Bacteria</taxon>
        <taxon>Pseudomonadati</taxon>
        <taxon>Bacteroidota</taxon>
        <taxon>Flavobacteriia</taxon>
        <taxon>Flavobacteriales</taxon>
        <taxon>Weeksellaceae</taxon>
        <taxon>Chryseobacterium group</taxon>
        <taxon>Epilithonimonas</taxon>
    </lineage>
</organism>